<reference evidence="3" key="2">
    <citation type="journal article" date="2017" name="Nat. Plants">
        <title>The Aegilops tauschii genome reveals multiple impacts of transposons.</title>
        <authorList>
            <person name="Zhao G."/>
            <person name="Zou C."/>
            <person name="Li K."/>
            <person name="Wang K."/>
            <person name="Li T."/>
            <person name="Gao L."/>
            <person name="Zhang X."/>
            <person name="Wang H."/>
            <person name="Yang Z."/>
            <person name="Liu X."/>
            <person name="Jiang W."/>
            <person name="Mao L."/>
            <person name="Kong X."/>
            <person name="Jiao Y."/>
            <person name="Jia J."/>
        </authorList>
    </citation>
    <scope>NUCLEOTIDE SEQUENCE [LARGE SCALE GENOMIC DNA]</scope>
    <source>
        <strain evidence="3">cv. AL8/78</strain>
    </source>
</reference>
<keyword evidence="3" id="KW-1185">Reference proteome</keyword>
<reference evidence="3" key="1">
    <citation type="journal article" date="2014" name="Science">
        <title>Ancient hybridizations among the ancestral genomes of bread wheat.</title>
        <authorList>
            <consortium name="International Wheat Genome Sequencing Consortium,"/>
            <person name="Marcussen T."/>
            <person name="Sandve S.R."/>
            <person name="Heier L."/>
            <person name="Spannagl M."/>
            <person name="Pfeifer M."/>
            <person name="Jakobsen K.S."/>
            <person name="Wulff B.B."/>
            <person name="Steuernagel B."/>
            <person name="Mayer K.F."/>
            <person name="Olsen O.A."/>
        </authorList>
    </citation>
    <scope>NUCLEOTIDE SEQUENCE [LARGE SCALE GENOMIC DNA]</scope>
    <source>
        <strain evidence="3">cv. AL8/78</strain>
    </source>
</reference>
<dbReference type="EnsemblPlants" id="AET3Gv21117600.2">
    <property type="protein sequence ID" value="AET3Gv21117600.2"/>
    <property type="gene ID" value="AET3Gv21117600"/>
</dbReference>
<organism evidence="2 3">
    <name type="scientific">Aegilops tauschii subsp. strangulata</name>
    <name type="common">Goatgrass</name>
    <dbReference type="NCBI Taxonomy" id="200361"/>
    <lineage>
        <taxon>Eukaryota</taxon>
        <taxon>Viridiplantae</taxon>
        <taxon>Streptophyta</taxon>
        <taxon>Embryophyta</taxon>
        <taxon>Tracheophyta</taxon>
        <taxon>Spermatophyta</taxon>
        <taxon>Magnoliopsida</taxon>
        <taxon>Liliopsida</taxon>
        <taxon>Poales</taxon>
        <taxon>Poaceae</taxon>
        <taxon>BOP clade</taxon>
        <taxon>Pooideae</taxon>
        <taxon>Triticodae</taxon>
        <taxon>Triticeae</taxon>
        <taxon>Triticinae</taxon>
        <taxon>Aegilops</taxon>
    </lineage>
</organism>
<evidence type="ECO:0000313" key="3">
    <source>
        <dbReference type="Proteomes" id="UP000015105"/>
    </source>
</evidence>
<feature type="region of interest" description="Disordered" evidence="1">
    <location>
        <begin position="1"/>
        <end position="69"/>
    </location>
</feature>
<protein>
    <submittedName>
        <fullName evidence="2">Uncharacterized protein</fullName>
    </submittedName>
</protein>
<name>A0A453GMB3_AEGTS</name>
<feature type="compositionally biased region" description="Basic and acidic residues" evidence="1">
    <location>
        <begin position="48"/>
        <end position="67"/>
    </location>
</feature>
<reference evidence="2" key="5">
    <citation type="journal article" date="2021" name="G3 (Bethesda)">
        <title>Aegilops tauschii genome assembly Aet v5.0 features greater sequence contiguity and improved annotation.</title>
        <authorList>
            <person name="Wang L."/>
            <person name="Zhu T."/>
            <person name="Rodriguez J.C."/>
            <person name="Deal K.R."/>
            <person name="Dubcovsky J."/>
            <person name="McGuire P.E."/>
            <person name="Lux T."/>
            <person name="Spannagl M."/>
            <person name="Mayer K.F.X."/>
            <person name="Baldrich P."/>
            <person name="Meyers B.C."/>
            <person name="Huo N."/>
            <person name="Gu Y.Q."/>
            <person name="Zhou H."/>
            <person name="Devos K.M."/>
            <person name="Bennetzen J.L."/>
            <person name="Unver T."/>
            <person name="Budak H."/>
            <person name="Gulick P.J."/>
            <person name="Galiba G."/>
            <person name="Kalapos B."/>
            <person name="Nelson D.R."/>
            <person name="Li P."/>
            <person name="You F.M."/>
            <person name="Luo M.C."/>
            <person name="Dvorak J."/>
        </authorList>
    </citation>
    <scope>NUCLEOTIDE SEQUENCE [LARGE SCALE GENOMIC DNA]</scope>
    <source>
        <strain evidence="2">cv. AL8/78</strain>
    </source>
</reference>
<reference evidence="2" key="4">
    <citation type="submission" date="2019-03" db="UniProtKB">
        <authorList>
            <consortium name="EnsemblPlants"/>
        </authorList>
    </citation>
    <scope>IDENTIFICATION</scope>
</reference>
<dbReference type="Proteomes" id="UP000015105">
    <property type="component" value="Chromosome 3D"/>
</dbReference>
<evidence type="ECO:0000256" key="1">
    <source>
        <dbReference type="SAM" id="MobiDB-lite"/>
    </source>
</evidence>
<reference evidence="2" key="3">
    <citation type="journal article" date="2017" name="Nature">
        <title>Genome sequence of the progenitor of the wheat D genome Aegilops tauschii.</title>
        <authorList>
            <person name="Luo M.C."/>
            <person name="Gu Y.Q."/>
            <person name="Puiu D."/>
            <person name="Wang H."/>
            <person name="Twardziok S.O."/>
            <person name="Deal K.R."/>
            <person name="Huo N."/>
            <person name="Zhu T."/>
            <person name="Wang L."/>
            <person name="Wang Y."/>
            <person name="McGuire P.E."/>
            <person name="Liu S."/>
            <person name="Long H."/>
            <person name="Ramasamy R.K."/>
            <person name="Rodriguez J.C."/>
            <person name="Van S.L."/>
            <person name="Yuan L."/>
            <person name="Wang Z."/>
            <person name="Xia Z."/>
            <person name="Xiao L."/>
            <person name="Anderson O.D."/>
            <person name="Ouyang S."/>
            <person name="Liang Y."/>
            <person name="Zimin A.V."/>
            <person name="Pertea G."/>
            <person name="Qi P."/>
            <person name="Bennetzen J.L."/>
            <person name="Dai X."/>
            <person name="Dawson M.W."/>
            <person name="Muller H.G."/>
            <person name="Kugler K."/>
            <person name="Rivarola-Duarte L."/>
            <person name="Spannagl M."/>
            <person name="Mayer K.F.X."/>
            <person name="Lu F.H."/>
            <person name="Bevan M.W."/>
            <person name="Leroy P."/>
            <person name="Li P."/>
            <person name="You F.M."/>
            <person name="Sun Q."/>
            <person name="Liu Z."/>
            <person name="Lyons E."/>
            <person name="Wicker T."/>
            <person name="Salzberg S.L."/>
            <person name="Devos K.M."/>
            <person name="Dvorak J."/>
        </authorList>
    </citation>
    <scope>NUCLEOTIDE SEQUENCE [LARGE SCALE GENOMIC DNA]</scope>
    <source>
        <strain evidence="2">cv. AL8/78</strain>
    </source>
</reference>
<accession>A0A453GMB3</accession>
<dbReference type="AlphaFoldDB" id="A0A453GMB3"/>
<evidence type="ECO:0000313" key="2">
    <source>
        <dbReference type="EnsemblPlants" id="AET3Gv21117600.2"/>
    </source>
</evidence>
<proteinExistence type="predicted"/>
<sequence>RIRSIAQHSTAEATRSQRTYLMENNRSNQQAPPPPPGVPDGGCGAGPGRREEGAPGEHQIQGREGLHRGMPRRTVLLLDLRDVLRLTGRPARPLLAGTRPRCYSTHEEEERMRIQRENCS</sequence>
<feature type="compositionally biased region" description="Polar residues" evidence="1">
    <location>
        <begin position="1"/>
        <end position="30"/>
    </location>
</feature>
<dbReference type="Gramene" id="AET3Gv21117600.2">
    <property type="protein sequence ID" value="AET3Gv21117600.2"/>
    <property type="gene ID" value="AET3Gv21117600"/>
</dbReference>